<feature type="region of interest" description="Disordered" evidence="1">
    <location>
        <begin position="126"/>
        <end position="159"/>
    </location>
</feature>
<keyword evidence="2" id="KW-0472">Membrane</keyword>
<keyword evidence="4" id="KW-1185">Reference proteome</keyword>
<name>A0ABW1T275_9ACTN</name>
<evidence type="ECO:0000256" key="2">
    <source>
        <dbReference type="SAM" id="Phobius"/>
    </source>
</evidence>
<gene>
    <name evidence="3" type="ORF">ACFQGU_10995</name>
</gene>
<dbReference type="RefSeq" id="WP_386766590.1">
    <property type="nucleotide sequence ID" value="NZ_JBHSTI010000008.1"/>
</dbReference>
<keyword evidence="2" id="KW-0812">Transmembrane</keyword>
<dbReference type="EMBL" id="JBHSTI010000008">
    <property type="protein sequence ID" value="MFC6238404.1"/>
    <property type="molecule type" value="Genomic_DNA"/>
</dbReference>
<dbReference type="Proteomes" id="UP001596138">
    <property type="component" value="Unassembled WGS sequence"/>
</dbReference>
<evidence type="ECO:0000256" key="1">
    <source>
        <dbReference type="SAM" id="MobiDB-lite"/>
    </source>
</evidence>
<keyword evidence="2" id="KW-1133">Transmembrane helix</keyword>
<organism evidence="3 4">
    <name type="scientific">Longivirga aurantiaca</name>
    <dbReference type="NCBI Taxonomy" id="1837743"/>
    <lineage>
        <taxon>Bacteria</taxon>
        <taxon>Bacillati</taxon>
        <taxon>Actinomycetota</taxon>
        <taxon>Actinomycetes</taxon>
        <taxon>Sporichthyales</taxon>
        <taxon>Sporichthyaceae</taxon>
        <taxon>Longivirga</taxon>
    </lineage>
</organism>
<proteinExistence type="predicted"/>
<evidence type="ECO:0008006" key="5">
    <source>
        <dbReference type="Google" id="ProtNLM"/>
    </source>
</evidence>
<feature type="compositionally biased region" description="Low complexity" evidence="1">
    <location>
        <begin position="126"/>
        <end position="147"/>
    </location>
</feature>
<reference evidence="4" key="1">
    <citation type="journal article" date="2019" name="Int. J. Syst. Evol. Microbiol.">
        <title>The Global Catalogue of Microorganisms (GCM) 10K type strain sequencing project: providing services to taxonomists for standard genome sequencing and annotation.</title>
        <authorList>
            <consortium name="The Broad Institute Genomics Platform"/>
            <consortium name="The Broad Institute Genome Sequencing Center for Infectious Disease"/>
            <person name="Wu L."/>
            <person name="Ma J."/>
        </authorList>
    </citation>
    <scope>NUCLEOTIDE SEQUENCE [LARGE SCALE GENOMIC DNA]</scope>
    <source>
        <strain evidence="4">CGMCC 4.7317</strain>
    </source>
</reference>
<feature type="transmembrane region" description="Helical" evidence="2">
    <location>
        <begin position="12"/>
        <end position="32"/>
    </location>
</feature>
<accession>A0ABW1T275</accession>
<dbReference type="Gene3D" id="2.10.10.20">
    <property type="entry name" value="Carbohydrate-binding module superfamily 5/12"/>
    <property type="match status" value="1"/>
</dbReference>
<protein>
    <recommendedName>
        <fullName evidence="5">Chitin-binding type-3 domain-containing protein</fullName>
    </recommendedName>
</protein>
<comment type="caution">
    <text evidence="3">The sequence shown here is derived from an EMBL/GenBank/DDBJ whole genome shotgun (WGS) entry which is preliminary data.</text>
</comment>
<evidence type="ECO:0000313" key="4">
    <source>
        <dbReference type="Proteomes" id="UP001596138"/>
    </source>
</evidence>
<sequence length="288" mass="28859">MKQLLARRRGLTGFVAGVAVSMLVFGGGVAVANIPSSTTSTYTACVNKTTGATRVIDAQRGKTCTTSEQTIHWAKGYRYRNAWSSTVTYATQDVVTVGGSSYVAKTSSLNKPPASSATAWGLLAARGATGPAGPTGPAGQDGQDGAPGPAGPNSPSFFVNPLGGFGQTGSATTTVNGYTLTVSCSYTAPTTSITITLSRADQFNIAGGGVKGATAFSFEGDGFKGGASSYTVVAATSDSSGEGSGQVNFVAGHYGTVPNIIGHVGYGMHLTTPGLGVCPAFGSLQPTQ</sequence>
<evidence type="ECO:0000313" key="3">
    <source>
        <dbReference type="EMBL" id="MFC6238404.1"/>
    </source>
</evidence>